<evidence type="ECO:0000256" key="1">
    <source>
        <dbReference type="ARBA" id="ARBA00022729"/>
    </source>
</evidence>
<evidence type="ECO:0000313" key="6">
    <source>
        <dbReference type="Proteomes" id="UP000550729"/>
    </source>
</evidence>
<gene>
    <name evidence="5" type="ORF">HH308_02540</name>
</gene>
<accession>A0A848KPY9</accession>
<comment type="caution">
    <text evidence="5">The sequence shown here is derived from an EMBL/GenBank/DDBJ whole genome shotgun (WGS) entry which is preliminary data.</text>
</comment>
<reference evidence="5 6" key="1">
    <citation type="submission" date="2020-04" db="EMBL/GenBank/DDBJ databases">
        <title>Gordonia sp. nov. TBRC 11910.</title>
        <authorList>
            <person name="Suriyachadkun C."/>
        </authorList>
    </citation>
    <scope>NUCLEOTIDE SEQUENCE [LARGE SCALE GENOMIC DNA]</scope>
    <source>
        <strain evidence="5 6">TBRC 11910</strain>
    </source>
</reference>
<dbReference type="EMBL" id="JABBNB010000002">
    <property type="protein sequence ID" value="NMO00089.1"/>
    <property type="molecule type" value="Genomic_DNA"/>
</dbReference>
<feature type="signal peptide" evidence="3">
    <location>
        <begin position="1"/>
        <end position="21"/>
    </location>
</feature>
<keyword evidence="1 3" id="KW-0732">Signal</keyword>
<evidence type="ECO:0000256" key="3">
    <source>
        <dbReference type="SAM" id="SignalP"/>
    </source>
</evidence>
<feature type="chain" id="PRO_5038777857" evidence="3">
    <location>
        <begin position="22"/>
        <end position="167"/>
    </location>
</feature>
<dbReference type="PROSITE" id="PS51257">
    <property type="entry name" value="PROKAR_LIPOPROTEIN"/>
    <property type="match status" value="1"/>
</dbReference>
<feature type="domain" description="Low molecular weight antigen MTB12-like C-terminal" evidence="4">
    <location>
        <begin position="54"/>
        <end position="164"/>
    </location>
</feature>
<evidence type="ECO:0000256" key="2">
    <source>
        <dbReference type="ARBA" id="ARBA00093774"/>
    </source>
</evidence>
<dbReference type="InterPro" id="IPR058644">
    <property type="entry name" value="Mtb12-like_C"/>
</dbReference>
<proteinExistence type="inferred from homology"/>
<protein>
    <submittedName>
        <fullName evidence="5">DUF4878 domain-containing protein</fullName>
    </submittedName>
</protein>
<dbReference type="Proteomes" id="UP000550729">
    <property type="component" value="Unassembled WGS sequence"/>
</dbReference>
<evidence type="ECO:0000313" key="5">
    <source>
        <dbReference type="EMBL" id="NMO00089.1"/>
    </source>
</evidence>
<comment type="similarity">
    <text evidence="2">Belongs to the MTB12 family.</text>
</comment>
<dbReference type="AlphaFoldDB" id="A0A848KPY9"/>
<organism evidence="5 6">
    <name type="scientific">Gordonia asplenii</name>
    <dbReference type="NCBI Taxonomy" id="2725283"/>
    <lineage>
        <taxon>Bacteria</taxon>
        <taxon>Bacillati</taxon>
        <taxon>Actinomycetota</taxon>
        <taxon>Actinomycetes</taxon>
        <taxon>Mycobacteriales</taxon>
        <taxon>Gordoniaceae</taxon>
        <taxon>Gordonia</taxon>
    </lineage>
</organism>
<evidence type="ECO:0000259" key="4">
    <source>
        <dbReference type="Pfam" id="PF26580"/>
    </source>
</evidence>
<dbReference type="Pfam" id="PF26580">
    <property type="entry name" value="Mtb12_C"/>
    <property type="match status" value="1"/>
</dbReference>
<dbReference type="RefSeq" id="WP_170192609.1">
    <property type="nucleotide sequence ID" value="NZ_JABBNB010000002.1"/>
</dbReference>
<sequence length="167" mass="16688">MNLRKTAAAAAIVGAAVFGVAACSNGEVASNTTGTTPSVVSDSPLENAAVDLSVSDAQTALRKAIDPKTTAAELDAVVDTDSAATKTALQAFAKGASMGGYTPDVFTVKSVKGDGKDKAVATVSVASPHAPQPVDIKLSYVDVDGTWKLSADAVSQLTSLAGDHTGH</sequence>
<keyword evidence="6" id="KW-1185">Reference proteome</keyword>
<name>A0A848KPY9_9ACTN</name>